<reference evidence="1" key="1">
    <citation type="submission" date="2023-04" db="EMBL/GenBank/DDBJ databases">
        <title>Candida boidinii NBRC 1967.</title>
        <authorList>
            <person name="Ichikawa N."/>
            <person name="Sato H."/>
            <person name="Tonouchi N."/>
        </authorList>
    </citation>
    <scope>NUCLEOTIDE SEQUENCE</scope>
    <source>
        <strain evidence="1">NBRC 1967</strain>
    </source>
</reference>
<dbReference type="EMBL" id="BSXV01001818">
    <property type="protein sequence ID" value="GME94028.1"/>
    <property type="molecule type" value="Genomic_DNA"/>
</dbReference>
<dbReference type="Proteomes" id="UP001165101">
    <property type="component" value="Unassembled WGS sequence"/>
</dbReference>
<evidence type="ECO:0000313" key="2">
    <source>
        <dbReference type="Proteomes" id="UP001165101"/>
    </source>
</evidence>
<keyword evidence="2" id="KW-1185">Reference proteome</keyword>
<name>A0ACB5TRQ8_CANBO</name>
<organism evidence="1 2">
    <name type="scientific">Candida boidinii</name>
    <name type="common">Yeast</name>
    <dbReference type="NCBI Taxonomy" id="5477"/>
    <lineage>
        <taxon>Eukaryota</taxon>
        <taxon>Fungi</taxon>
        <taxon>Dikarya</taxon>
        <taxon>Ascomycota</taxon>
        <taxon>Saccharomycotina</taxon>
        <taxon>Pichiomycetes</taxon>
        <taxon>Pichiales</taxon>
        <taxon>Pichiaceae</taxon>
        <taxon>Ogataea</taxon>
        <taxon>Ogataea/Candida clade</taxon>
    </lineage>
</organism>
<gene>
    <name evidence="1" type="ORF">Cboi01_000336000</name>
</gene>
<proteinExistence type="predicted"/>
<protein>
    <submittedName>
        <fullName evidence="1">Unnamed protein product</fullName>
    </submittedName>
</protein>
<evidence type="ECO:0000313" key="1">
    <source>
        <dbReference type="EMBL" id="GME94028.1"/>
    </source>
</evidence>
<comment type="caution">
    <text evidence="1">The sequence shown here is derived from an EMBL/GenBank/DDBJ whole genome shotgun (WGS) entry which is preliminary data.</text>
</comment>
<sequence>MSRKFVLHSKKRNTLNSTNNNNNINNINNINNLNDLSKDDLLNFEKSLSKSRPSSSSLTNSNNNNNNKSISAPTSPNTQRKNLYAELFNSDNEDENSTSSNSNNSSNSDIPQANKKSLTQSTILKKQKYTIDELINLKHDKLLKFENLNYILNNLEYKKIQNLPMLSNSFLKKWGKSIDNSNNDSRKSNRSSKDWKSSIDSKYNNNNNNNNKKINNHHRRSNSFEFNNNHNHNHNNHHSNDYDDDDDDEIPEWYEETDFKIDSNFASYSGLSQFSSMDIEKEKLEFLEKERISTTAAAAIKFIK</sequence>
<accession>A0ACB5TRQ8</accession>